<protein>
    <submittedName>
        <fullName evidence="2">Uncharacterized protein</fullName>
    </submittedName>
</protein>
<reference evidence="2 3" key="1">
    <citation type="journal article" date="2019" name="Commun. Biol.">
        <title>The bagworm genome reveals a unique fibroin gene that provides high tensile strength.</title>
        <authorList>
            <person name="Kono N."/>
            <person name="Nakamura H."/>
            <person name="Ohtoshi R."/>
            <person name="Tomita M."/>
            <person name="Numata K."/>
            <person name="Arakawa K."/>
        </authorList>
    </citation>
    <scope>NUCLEOTIDE SEQUENCE [LARGE SCALE GENOMIC DNA]</scope>
</reference>
<organism evidence="2 3">
    <name type="scientific">Eumeta variegata</name>
    <name type="common">Bagworm moth</name>
    <name type="synonym">Eumeta japonica</name>
    <dbReference type="NCBI Taxonomy" id="151549"/>
    <lineage>
        <taxon>Eukaryota</taxon>
        <taxon>Metazoa</taxon>
        <taxon>Ecdysozoa</taxon>
        <taxon>Arthropoda</taxon>
        <taxon>Hexapoda</taxon>
        <taxon>Insecta</taxon>
        <taxon>Pterygota</taxon>
        <taxon>Neoptera</taxon>
        <taxon>Endopterygota</taxon>
        <taxon>Lepidoptera</taxon>
        <taxon>Glossata</taxon>
        <taxon>Ditrysia</taxon>
        <taxon>Tineoidea</taxon>
        <taxon>Psychidae</taxon>
        <taxon>Oiketicinae</taxon>
        <taxon>Eumeta</taxon>
    </lineage>
</organism>
<dbReference type="Proteomes" id="UP000299102">
    <property type="component" value="Unassembled WGS sequence"/>
</dbReference>
<sequence>MWKCRSDRRKIKTPPPTCKTIDAKHVLRTRYFHPINSASLRKSNGPVGFTRPPLGRAARAARPLMNTRTRARRLRDVNVYVAAANYCFLAIMRAYEVSDAYNNSFSCLFSLGYWRKTYGVHRLPAAESARPSLAGLCRFYGPRAPAPPPPRRPPPRPPCLVKGEVVSLLPRAPPAHLKTYIFVCRDVTALFKAADIFTVADIWPLRNLALAAQSCSLEIRSLLME</sequence>
<gene>
    <name evidence="2" type="ORF">EVAR_16258_1</name>
</gene>
<evidence type="ECO:0000256" key="1">
    <source>
        <dbReference type="SAM" id="Phobius"/>
    </source>
</evidence>
<proteinExistence type="predicted"/>
<dbReference type="EMBL" id="BGZK01000131">
    <property type="protein sequence ID" value="GBP21709.1"/>
    <property type="molecule type" value="Genomic_DNA"/>
</dbReference>
<feature type="transmembrane region" description="Helical" evidence="1">
    <location>
        <begin position="77"/>
        <end position="95"/>
    </location>
</feature>
<accession>A0A4C1U5X3</accession>
<comment type="caution">
    <text evidence="2">The sequence shown here is derived from an EMBL/GenBank/DDBJ whole genome shotgun (WGS) entry which is preliminary data.</text>
</comment>
<keyword evidence="1" id="KW-0472">Membrane</keyword>
<name>A0A4C1U5X3_EUMVA</name>
<evidence type="ECO:0000313" key="2">
    <source>
        <dbReference type="EMBL" id="GBP21709.1"/>
    </source>
</evidence>
<keyword evidence="3" id="KW-1185">Reference proteome</keyword>
<keyword evidence="1" id="KW-0812">Transmembrane</keyword>
<dbReference type="AlphaFoldDB" id="A0A4C1U5X3"/>
<evidence type="ECO:0000313" key="3">
    <source>
        <dbReference type="Proteomes" id="UP000299102"/>
    </source>
</evidence>
<keyword evidence="1" id="KW-1133">Transmembrane helix</keyword>